<accession>A0A0K6GSP5</accession>
<evidence type="ECO:0000256" key="1">
    <source>
        <dbReference type="ARBA" id="ARBA00022722"/>
    </source>
</evidence>
<dbReference type="Gene3D" id="1.10.10.990">
    <property type="match status" value="1"/>
</dbReference>
<comment type="function">
    <text evidence="10">A helicase/nuclease that prepares dsDNA breaks (DSB) for recombinational DNA repair. Binds to DSBs and unwinds DNA via a highly rapid and processive ATP-dependent bidirectional helicase activity. Unwinds dsDNA until it encounters a Chi (crossover hotspot instigator) sequence from the 3' direction. Cuts ssDNA a few nucleotides 3' to the Chi site. The properties and activities of the enzyme are changed at Chi. The Chi-altered holoenzyme produces a long 3'-ssDNA overhang and facilitates RecA-binding to the ssDNA for homologous DNA recombination and repair. Holoenzyme degrades any linearized DNA that is unable to undergo homologous recombination. In the holoenzyme this subunit recognizes the wild-type Chi sequence, and when added to isolated RecB increases its ATP-dependent helicase processivity.</text>
</comment>
<evidence type="ECO:0000256" key="3">
    <source>
        <dbReference type="ARBA" id="ARBA00022763"/>
    </source>
</evidence>
<sequence length="1081" mass="119292">MAAMLYLYESNRLEALAIVLANTLNDPPLADPFRPETVIVQSQGMGRWLTLELARHTGIAAHLDYVLPASFAWRLMREVLGHLPERSRFAPEIMSWRLMAMLPGLTEPPFEPLQRYLEGGEAAAFELAGKVADVFDQYLVFRPDWIRAWEAGEQLGLGPDEAWQAALWQRLAQQDPGTHRVRLFDHLLARLGSARLPERISVFGIASLAPMYLHLLQRLAAHTEVGVFLLNPSREYWGNIVDARGQLKLFQGGLEEDEALPDHPLLASLGKQGRDFFDQVAEELPHTHPFFIEPGHDRLLARLQRDILDLSSPASRACPLAQDDGSIEIHATHGPMRELEVLKDRLLALFADDRTLTPADVAVLTPDINAYAPYVDAVFGQREDAPNVPYSIADRRVEREEPLLTTFSAVLALADSRFAADAVLGLLDCPALLARFNLAETDVPFIHAWVREAGIRWGRDARHKATLGLPGDARFTWRWGLDRLLLGTVLPAGMAGQGSPLFGTLMPAGGADGQMADILARFAALFATLERLADTWAEPASPRAWGERFIEAADALFWVDDAGEAALDVIRRAAVCLTEDTALAGFNAPVPLAVARDWFDCRLASASSAGFLTGGVTFCAMVPMRSIPFRVICLIGMNDGAYPRDERPVSFDLVARHPRRGDRSRRFDDRYLFLEALLSARERLYLSYVGLSARTNEPLPPSPLVSELIDTLHLMTHTADAPLSREALVARLVTRHPLQPFSPECYRADLPGGASFEPSYATALASGPVQPRPFGQPLEDLALPEVVHLSDFVRFWRNPVRAWLRDRLGLRLSDSEEDVPVREPFALAGESRFAVRQPVLEAILTRRPMAAVRAQLAAEGVIPPAELGTAWLEDEERRVRQWAVVLPPELATPALPPQPVRLDVAGLTLAGALNDLRPGGLMRALPRRARAGELIDLWLSHLVLCAVRPAGVDPVSRYFSEDLILHLQPLEDPLSLLAPWAEAWQAGQRAPLPFFARTSLAWARAWTREPEAPAAALAAALKEWAPSFSGNGKVPQRDEPAIALAFRHADPLADPAFAELARSLLVPLAERIEIARPGDEA</sequence>
<evidence type="ECO:0000256" key="10">
    <source>
        <dbReference type="HAMAP-Rule" id="MF_01486"/>
    </source>
</evidence>
<dbReference type="Gene3D" id="1.10.10.160">
    <property type="match status" value="1"/>
</dbReference>
<keyword evidence="6 10" id="KW-0269">Exonuclease</keyword>
<comment type="subunit">
    <text evidence="10">Heterotrimer of RecB, RecC and RecD. All subunits contribute to DNA-binding.</text>
</comment>
<dbReference type="InterPro" id="IPR006697">
    <property type="entry name" value="RecC"/>
</dbReference>
<reference evidence="13" key="1">
    <citation type="submission" date="2015-08" db="EMBL/GenBank/DDBJ databases">
        <authorList>
            <person name="Varghese N."/>
        </authorList>
    </citation>
    <scope>NUCLEOTIDE SEQUENCE [LARGE SCALE GENOMIC DNA]</scope>
    <source>
        <strain evidence="13">DSM 17901</strain>
    </source>
</reference>
<dbReference type="GO" id="GO:0005524">
    <property type="term" value="F:ATP binding"/>
    <property type="evidence" value="ECO:0007669"/>
    <property type="project" value="UniProtKB-UniRule"/>
</dbReference>
<dbReference type="NCBIfam" id="TIGR01450">
    <property type="entry name" value="recC"/>
    <property type="match status" value="1"/>
</dbReference>
<dbReference type="PANTHER" id="PTHR30591">
    <property type="entry name" value="RECBCD ENZYME SUBUNIT RECC"/>
    <property type="match status" value="1"/>
</dbReference>
<evidence type="ECO:0000256" key="6">
    <source>
        <dbReference type="ARBA" id="ARBA00022839"/>
    </source>
</evidence>
<keyword evidence="2 10" id="KW-0547">Nucleotide-binding</keyword>
<feature type="domain" description="RecC C-terminal" evidence="11">
    <location>
        <begin position="785"/>
        <end position="1005"/>
    </location>
</feature>
<keyword evidence="3 10" id="KW-0227">DNA damage</keyword>
<dbReference type="EMBL" id="CYHA01000001">
    <property type="protein sequence ID" value="CUA81779.1"/>
    <property type="molecule type" value="Genomic_DNA"/>
</dbReference>
<proteinExistence type="inferred from homology"/>
<dbReference type="GO" id="GO:0009338">
    <property type="term" value="C:exodeoxyribonuclease V complex"/>
    <property type="evidence" value="ECO:0007669"/>
    <property type="project" value="InterPro"/>
</dbReference>
<dbReference type="InterPro" id="IPR041500">
    <property type="entry name" value="RecC_C"/>
</dbReference>
<keyword evidence="7 10" id="KW-0067">ATP-binding</keyword>
<keyword evidence="8 10" id="KW-0238">DNA-binding</keyword>
<keyword evidence="13" id="KW-1185">Reference proteome</keyword>
<dbReference type="Pfam" id="PF17946">
    <property type="entry name" value="RecC_C"/>
    <property type="match status" value="1"/>
</dbReference>
<dbReference type="GO" id="GO:0003677">
    <property type="term" value="F:DNA binding"/>
    <property type="evidence" value="ECO:0007669"/>
    <property type="project" value="UniProtKB-UniRule"/>
</dbReference>
<evidence type="ECO:0000256" key="2">
    <source>
        <dbReference type="ARBA" id="ARBA00022741"/>
    </source>
</evidence>
<keyword evidence="1 10" id="KW-0540">Nuclease</keyword>
<dbReference type="Proteomes" id="UP000243535">
    <property type="component" value="Unassembled WGS sequence"/>
</dbReference>
<dbReference type="SUPFAM" id="SSF52980">
    <property type="entry name" value="Restriction endonuclease-like"/>
    <property type="match status" value="1"/>
</dbReference>
<evidence type="ECO:0000259" key="11">
    <source>
        <dbReference type="Pfam" id="PF17946"/>
    </source>
</evidence>
<gene>
    <name evidence="10" type="primary">recC</name>
    <name evidence="12" type="ORF">Ga0061063_0625</name>
</gene>
<dbReference type="Gene3D" id="3.40.50.300">
    <property type="entry name" value="P-loop containing nucleotide triphosphate hydrolases"/>
    <property type="match status" value="2"/>
</dbReference>
<evidence type="ECO:0000313" key="13">
    <source>
        <dbReference type="Proteomes" id="UP000243535"/>
    </source>
</evidence>
<dbReference type="STRING" id="375574.GCA_001418035_00423"/>
<keyword evidence="4 10" id="KW-0378">Hydrolase</keyword>
<dbReference type="SUPFAM" id="SSF52540">
    <property type="entry name" value="P-loop containing nucleoside triphosphate hydrolases"/>
    <property type="match status" value="2"/>
</dbReference>
<comment type="similarity">
    <text evidence="10">Belongs to the RecC family.</text>
</comment>
<dbReference type="InterPro" id="IPR013986">
    <property type="entry name" value="DExx_box_DNA_helicase_dom_sf"/>
</dbReference>
<comment type="miscellaneous">
    <text evidence="10">In the RecBCD complex, RecB has a slow 3'-5' helicase, an exonuclease activity and loads RecA onto ssDNA, RecD has a fast 5'-3' helicase activity, while RecC stimulates the ATPase and processivity of the RecB helicase and contributes to recognition of the Chi site.</text>
</comment>
<evidence type="ECO:0000256" key="8">
    <source>
        <dbReference type="ARBA" id="ARBA00023125"/>
    </source>
</evidence>
<dbReference type="InterPro" id="IPR011335">
    <property type="entry name" value="Restrct_endonuc-II-like"/>
</dbReference>
<evidence type="ECO:0000256" key="4">
    <source>
        <dbReference type="ARBA" id="ARBA00022801"/>
    </source>
</evidence>
<dbReference type="Pfam" id="PF04257">
    <property type="entry name" value="Exonuc_V_gamma"/>
    <property type="match status" value="1"/>
</dbReference>
<dbReference type="PANTHER" id="PTHR30591:SF1">
    <property type="entry name" value="RECBCD ENZYME SUBUNIT RECC"/>
    <property type="match status" value="1"/>
</dbReference>
<evidence type="ECO:0000256" key="5">
    <source>
        <dbReference type="ARBA" id="ARBA00022806"/>
    </source>
</evidence>
<evidence type="ECO:0000256" key="9">
    <source>
        <dbReference type="ARBA" id="ARBA00023204"/>
    </source>
</evidence>
<evidence type="ECO:0000256" key="7">
    <source>
        <dbReference type="ARBA" id="ARBA00022840"/>
    </source>
</evidence>
<keyword evidence="9 10" id="KW-0234">DNA repair</keyword>
<dbReference type="GO" id="GO:0003678">
    <property type="term" value="F:DNA helicase activity"/>
    <property type="evidence" value="ECO:0007669"/>
    <property type="project" value="UniProtKB-UniRule"/>
</dbReference>
<dbReference type="GO" id="GO:0008854">
    <property type="term" value="F:exodeoxyribonuclease V activity"/>
    <property type="evidence" value="ECO:0007669"/>
    <property type="project" value="InterPro"/>
</dbReference>
<name>A0A0K6GSP5_9NEIS</name>
<dbReference type="HAMAP" id="MF_01486">
    <property type="entry name" value="RecC"/>
    <property type="match status" value="1"/>
</dbReference>
<keyword evidence="5 10" id="KW-0347">Helicase</keyword>
<dbReference type="Gene3D" id="3.40.50.10930">
    <property type="match status" value="1"/>
</dbReference>
<protein>
    <recommendedName>
        <fullName evidence="10">RecBCD enzyme subunit RecC</fullName>
    </recommendedName>
    <alternativeName>
        <fullName evidence="10">Exonuclease V subunit RecC</fullName>
        <shortName evidence="10">ExoV subunit RecC</shortName>
    </alternativeName>
    <alternativeName>
        <fullName evidence="10">Helicase/nuclease RecBCD subunit RecC</fullName>
    </alternativeName>
</protein>
<dbReference type="PIRSF" id="PIRSF000980">
    <property type="entry name" value="RecC"/>
    <property type="match status" value="1"/>
</dbReference>
<organism evidence="12 13">
    <name type="scientific">Gulbenkiania indica</name>
    <dbReference type="NCBI Taxonomy" id="375574"/>
    <lineage>
        <taxon>Bacteria</taxon>
        <taxon>Pseudomonadati</taxon>
        <taxon>Pseudomonadota</taxon>
        <taxon>Betaproteobacteria</taxon>
        <taxon>Neisseriales</taxon>
        <taxon>Chromobacteriaceae</taxon>
        <taxon>Gulbenkiania</taxon>
    </lineage>
</organism>
<evidence type="ECO:0000313" key="12">
    <source>
        <dbReference type="EMBL" id="CUA81779.1"/>
    </source>
</evidence>
<dbReference type="GO" id="GO:0000724">
    <property type="term" value="P:double-strand break repair via homologous recombination"/>
    <property type="evidence" value="ECO:0007669"/>
    <property type="project" value="UniProtKB-UniRule"/>
</dbReference>
<dbReference type="AlphaFoldDB" id="A0A0K6GSP5"/>
<dbReference type="InterPro" id="IPR027417">
    <property type="entry name" value="P-loop_NTPase"/>
</dbReference>